<sequence>MRRIQYYIMIILIISIIMISYASASVNIVNDATYNLYKSAQNKLYNADYKEATQDLMNLLNLYLLDPCPQQIYLDLIYAYYKLNDLKSANNYIEHFFKLYPNHKHFDYVLYMHGVINMCLDEDNKKLIKYLNINWFDRNPVYACIAFHTFVRLIRQYPDSQYSLDAYKRLIFLKNRVAEYELSIVKFYSKKHAYISVIARVEKMLYHFPDTQATRKALYYMQQAYQNIYLPDQAKKVAKIITANPVY</sequence>
<evidence type="ECO:0000256" key="1">
    <source>
        <dbReference type="ARBA" id="ARBA00022729"/>
    </source>
</evidence>
<dbReference type="EMBL" id="CP003903">
    <property type="protein sequence ID" value="AGC03466.1"/>
    <property type="molecule type" value="Genomic_DNA"/>
</dbReference>
<dbReference type="NCBIfam" id="TIGR03302">
    <property type="entry name" value="OM_YfiO"/>
    <property type="match status" value="1"/>
</dbReference>
<dbReference type="RefSeq" id="WP_015344471.1">
    <property type="nucleotide sequence ID" value="NC_020075.1"/>
</dbReference>
<dbReference type="Pfam" id="PF13525">
    <property type="entry name" value="YfiO"/>
    <property type="match status" value="1"/>
</dbReference>
<evidence type="ECO:0000256" key="5">
    <source>
        <dbReference type="SAM" id="Phobius"/>
    </source>
</evidence>
<comment type="similarity">
    <text evidence="4">Belongs to the BamD family.</text>
</comment>
<keyword evidence="5" id="KW-0812">Transmembrane</keyword>
<dbReference type="SUPFAM" id="SSF48452">
    <property type="entry name" value="TPR-like"/>
    <property type="match status" value="1"/>
</dbReference>
<evidence type="ECO:0000256" key="3">
    <source>
        <dbReference type="ARBA" id="ARBA00023237"/>
    </source>
</evidence>
<keyword evidence="2 4" id="KW-0472">Membrane</keyword>
<keyword evidence="8" id="KW-1185">Reference proteome</keyword>
<keyword evidence="5" id="KW-1133">Transmembrane helix</keyword>
<dbReference type="Gene3D" id="1.25.40.10">
    <property type="entry name" value="Tetratricopeptide repeat domain"/>
    <property type="match status" value="1"/>
</dbReference>
<feature type="transmembrane region" description="Helical" evidence="5">
    <location>
        <begin position="7"/>
        <end position="29"/>
    </location>
</feature>
<evidence type="ECO:0000256" key="4">
    <source>
        <dbReference type="HAMAP-Rule" id="MF_00922"/>
    </source>
</evidence>
<keyword evidence="1 4" id="KW-0732">Signal</keyword>
<evidence type="ECO:0000256" key="2">
    <source>
        <dbReference type="ARBA" id="ARBA00023136"/>
    </source>
</evidence>
<name>A0ABN4AXY5_9ENTR</name>
<dbReference type="InterPro" id="IPR017689">
    <property type="entry name" value="BamD"/>
</dbReference>
<comment type="subunit">
    <text evidence="4">Part of the Bam complex, which is composed of the outer membrane protein BamA, and four lipoproteins BamB, BamC, BamD and BamE.</text>
</comment>
<evidence type="ECO:0000313" key="8">
    <source>
        <dbReference type="Proteomes" id="UP000011067"/>
    </source>
</evidence>
<dbReference type="Proteomes" id="UP000011067">
    <property type="component" value="Chromosome"/>
</dbReference>
<protein>
    <recommendedName>
        <fullName evidence="4">Outer membrane protein assembly factor BamD</fullName>
    </recommendedName>
</protein>
<dbReference type="InterPro" id="IPR011990">
    <property type="entry name" value="TPR-like_helical_dom_sf"/>
</dbReference>
<comment type="function">
    <text evidence="4">Part of the outer membrane protein assembly complex, which is involved in assembly and insertion of beta-barrel proteins into the outer membrane. Constitutes, with BamA, the core component of the assembly machinery.</text>
</comment>
<gene>
    <name evidence="7" type="primary">yfiO</name>
    <name evidence="4" type="synonym">bamD</name>
    <name evidence="7" type="ORF">BCHRO640_187</name>
</gene>
<accession>A0ABN4AXY5</accession>
<comment type="subcellular location">
    <subcellularLocation>
        <location evidence="4">Cell outer membrane</location>
    </subcellularLocation>
</comment>
<keyword evidence="3 4" id="KW-0998">Cell outer membrane</keyword>
<dbReference type="CDD" id="cd15830">
    <property type="entry name" value="BamD"/>
    <property type="match status" value="1"/>
</dbReference>
<dbReference type="HAMAP" id="MF_00922">
    <property type="entry name" value="OM_assembly_BamD"/>
    <property type="match status" value="1"/>
</dbReference>
<organism evidence="7 8">
    <name type="scientific">Candidatus Blochmanniella chromaiodes str. 640</name>
    <dbReference type="NCBI Taxonomy" id="1240471"/>
    <lineage>
        <taxon>Bacteria</taxon>
        <taxon>Pseudomonadati</taxon>
        <taxon>Pseudomonadota</taxon>
        <taxon>Gammaproteobacteria</taxon>
        <taxon>Enterobacterales</taxon>
        <taxon>Enterobacteriaceae</taxon>
        <taxon>ant endosymbionts</taxon>
        <taxon>Candidatus Blochmanniella</taxon>
    </lineage>
</organism>
<dbReference type="InterPro" id="IPR039565">
    <property type="entry name" value="BamD-like"/>
</dbReference>
<keyword evidence="7" id="KW-0449">Lipoprotein</keyword>
<evidence type="ECO:0000259" key="6">
    <source>
        <dbReference type="Pfam" id="PF13525"/>
    </source>
</evidence>
<feature type="domain" description="Outer membrane lipoprotein BamD-like" evidence="6">
    <location>
        <begin position="34"/>
        <end position="239"/>
    </location>
</feature>
<proteinExistence type="inferred from homology"/>
<reference evidence="7 8" key="1">
    <citation type="journal article" date="2013" name="Genome Biol. Evol.">
        <title>Sequence context of indel mutations and their effect on protein evolution in a bacterial endosymbiont.</title>
        <authorList>
            <person name="Williams L.E."/>
            <person name="Wernegreen J.J."/>
        </authorList>
    </citation>
    <scope>NUCLEOTIDE SEQUENCE [LARGE SCALE GENOMIC DNA]</scope>
    <source>
        <strain evidence="7 8">640</strain>
    </source>
</reference>
<evidence type="ECO:0000313" key="7">
    <source>
        <dbReference type="EMBL" id="AGC03466.1"/>
    </source>
</evidence>